<dbReference type="Pfam" id="PF00026">
    <property type="entry name" value="Asp"/>
    <property type="match status" value="1"/>
</dbReference>
<reference evidence="3" key="1">
    <citation type="submission" date="2021-12" db="EMBL/GenBank/DDBJ databases">
        <title>Prjna785345.</title>
        <authorList>
            <person name="Rujirawat T."/>
            <person name="Krajaejun T."/>
        </authorList>
    </citation>
    <scope>NUCLEOTIDE SEQUENCE</scope>
    <source>
        <strain evidence="3">Pi057C3</strain>
    </source>
</reference>
<dbReference type="CDD" id="cd05471">
    <property type="entry name" value="pepsin_like"/>
    <property type="match status" value="1"/>
</dbReference>
<proteinExistence type="predicted"/>
<name>A0AAD5LFX7_PYTIN</name>
<feature type="signal peptide" evidence="1">
    <location>
        <begin position="1"/>
        <end position="23"/>
    </location>
</feature>
<dbReference type="EMBL" id="JAKCXM010000172">
    <property type="protein sequence ID" value="KAJ0399763.1"/>
    <property type="molecule type" value="Genomic_DNA"/>
</dbReference>
<evidence type="ECO:0000256" key="1">
    <source>
        <dbReference type="SAM" id="SignalP"/>
    </source>
</evidence>
<keyword evidence="4" id="KW-1185">Reference proteome</keyword>
<dbReference type="InterPro" id="IPR021109">
    <property type="entry name" value="Peptidase_aspartic_dom_sf"/>
</dbReference>
<evidence type="ECO:0000313" key="3">
    <source>
        <dbReference type="EMBL" id="KAJ0399763.1"/>
    </source>
</evidence>
<feature type="chain" id="PRO_5041929951" description="Peptidase A1 domain-containing protein" evidence="1">
    <location>
        <begin position="24"/>
        <end position="756"/>
    </location>
</feature>
<organism evidence="3 4">
    <name type="scientific">Pythium insidiosum</name>
    <name type="common">Pythiosis disease agent</name>
    <dbReference type="NCBI Taxonomy" id="114742"/>
    <lineage>
        <taxon>Eukaryota</taxon>
        <taxon>Sar</taxon>
        <taxon>Stramenopiles</taxon>
        <taxon>Oomycota</taxon>
        <taxon>Peronosporomycetes</taxon>
        <taxon>Pythiales</taxon>
        <taxon>Pythiaceae</taxon>
        <taxon>Pythium</taxon>
    </lineage>
</organism>
<dbReference type="SUPFAM" id="SSF50814">
    <property type="entry name" value="Lipocalins"/>
    <property type="match status" value="2"/>
</dbReference>
<dbReference type="Proteomes" id="UP001209570">
    <property type="component" value="Unassembled WGS sequence"/>
</dbReference>
<dbReference type="InterPro" id="IPR034164">
    <property type="entry name" value="Pepsin-like_dom"/>
</dbReference>
<dbReference type="SUPFAM" id="SSF50630">
    <property type="entry name" value="Acid proteases"/>
    <property type="match status" value="1"/>
</dbReference>
<dbReference type="AlphaFoldDB" id="A0AAD5LFX7"/>
<evidence type="ECO:0000313" key="4">
    <source>
        <dbReference type="Proteomes" id="UP001209570"/>
    </source>
</evidence>
<dbReference type="InterPro" id="IPR012674">
    <property type="entry name" value="Calycin"/>
</dbReference>
<dbReference type="PANTHER" id="PTHR10612:SF34">
    <property type="entry name" value="APOLIPOPROTEIN D"/>
    <property type="match status" value="1"/>
</dbReference>
<dbReference type="PANTHER" id="PTHR10612">
    <property type="entry name" value="APOLIPOPROTEIN D"/>
    <property type="match status" value="1"/>
</dbReference>
<evidence type="ECO:0000259" key="2">
    <source>
        <dbReference type="PROSITE" id="PS51767"/>
    </source>
</evidence>
<dbReference type="InterPro" id="IPR033121">
    <property type="entry name" value="PEPTIDASE_A1"/>
</dbReference>
<gene>
    <name evidence="3" type="ORF">P43SY_010550</name>
</gene>
<sequence>MQAISTAIVALLALASMSPAAAAASACPPTGFASKSVFNAAKYFDGRWYAIRQTPVIYQPVNELFCVTADYKLETTNTCKVFRCKDTVVRIDNAANVGAITGPRKKAGLNGVIKDASRPAEASVGPRFLPSFLYGSYWVIEAGSFDDLLAGKTQFTSDNYEWAIITGGKPEVSTPGGCLPGKGPLNGEGFWLFSRKPVVSSVELEKLVALAASKGLDVSALRPVVQDGFCDYARDPVIFIYPNGGSACLNAISTTLTLGSFSTAPDFKAGPIARLKKTDVLGPQKATALDGVLGLGLPEFPQHPNVPTLLSGNLAKMWSTFSLVVASMHTANRDGSYLLIGGVDEKLMNDSKLIAHKVPALPETGWTLDLRGIFVGNRDVAACAAGCMATANTASPVIRLPAAAWKVMDAALETKCTTFEELGDEHVQVCDKDVWLPTLGFVFGDKTFYVAPEHYTAPLASNPKKVAVLVVKEFLEPTTWTLGAPFFRAFHSSFSTIPRAMTLYCDQGETCVDGAIPKKDPIQEAISTAIMALLALASMSPAAAAAAAASACPPTGFASKSVFNAAKYFDGRWYAIRQTPVIYQPVNELFCVTADYKLETTNTCKVFRCKDTVVRIDNAANVGAITGPRKKAGLNGVIKDASRPAEASVGPRFLPSFLYGSYWVIEAGSFDDLLAGKTQFTSDNYEWAIITGGKPEVSTPGGCLPGKGPLNGEGFWLFSRKPVVSSVELEKLVALAASKGLDVSALRPVVQDGCKY</sequence>
<dbReference type="PROSITE" id="PS51767">
    <property type="entry name" value="PEPTIDASE_A1"/>
    <property type="match status" value="1"/>
</dbReference>
<keyword evidence="1" id="KW-0732">Signal</keyword>
<dbReference type="Gene3D" id="2.40.128.20">
    <property type="match status" value="2"/>
</dbReference>
<comment type="caution">
    <text evidence="3">The sequence shown here is derived from an EMBL/GenBank/DDBJ whole genome shotgun (WGS) entry which is preliminary data.</text>
</comment>
<feature type="domain" description="Peptidase A1" evidence="2">
    <location>
        <begin position="166"/>
        <end position="504"/>
    </location>
</feature>
<dbReference type="Gene3D" id="2.40.70.10">
    <property type="entry name" value="Acid Proteases"/>
    <property type="match status" value="1"/>
</dbReference>
<accession>A0AAD5LFX7</accession>
<protein>
    <recommendedName>
        <fullName evidence="2">Peptidase A1 domain-containing protein</fullName>
    </recommendedName>
</protein>